<feature type="region of interest" description="Disordered" evidence="1">
    <location>
        <begin position="79"/>
        <end position="118"/>
    </location>
</feature>
<protein>
    <recommendedName>
        <fullName evidence="2">SAM domain-containing protein</fullName>
    </recommendedName>
</protein>
<dbReference type="EnsemblMetazoa" id="XM_030994265">
    <property type="protein sequence ID" value="XP_030850125"/>
    <property type="gene ID" value="LOC100894056"/>
</dbReference>
<dbReference type="SMART" id="SM00454">
    <property type="entry name" value="SAM"/>
    <property type="match status" value="1"/>
</dbReference>
<dbReference type="InterPro" id="IPR013761">
    <property type="entry name" value="SAM/pointed_sf"/>
</dbReference>
<dbReference type="PANTHER" id="PTHR12301">
    <property type="entry name" value="SAM-DOMAIN, SH3 AND NUCLEAR LOCALIZATION SIGNALS PROTEIN RELATED"/>
    <property type="match status" value="1"/>
</dbReference>
<evidence type="ECO:0000313" key="3">
    <source>
        <dbReference type="EnsemblMetazoa" id="XP_030850125"/>
    </source>
</evidence>
<name>A0A7M7T314_STRPU</name>
<dbReference type="OMA" id="MAYSQAF"/>
<dbReference type="InterPro" id="IPR001660">
    <property type="entry name" value="SAM"/>
</dbReference>
<reference evidence="3" key="2">
    <citation type="submission" date="2021-01" db="UniProtKB">
        <authorList>
            <consortium name="EnsemblMetazoa"/>
        </authorList>
    </citation>
    <scope>IDENTIFICATION</scope>
</reference>
<proteinExistence type="predicted"/>
<dbReference type="InParanoid" id="A0A7M7T314"/>
<dbReference type="PANTHER" id="PTHR12301:SF8">
    <property type="entry name" value="STERILE ALPHA MOTIF DOMAIN-CONTAINING PROTEIN 5"/>
    <property type="match status" value="1"/>
</dbReference>
<dbReference type="OrthoDB" id="1919336at2759"/>
<evidence type="ECO:0000259" key="2">
    <source>
        <dbReference type="PROSITE" id="PS50105"/>
    </source>
</evidence>
<keyword evidence="4" id="KW-1185">Reference proteome</keyword>
<dbReference type="InterPro" id="IPR051725">
    <property type="entry name" value="SAM-SH3_domain_protein"/>
</dbReference>
<dbReference type="GeneID" id="100894056"/>
<evidence type="ECO:0000256" key="1">
    <source>
        <dbReference type="SAM" id="MobiDB-lite"/>
    </source>
</evidence>
<dbReference type="KEGG" id="spu:100894056"/>
<evidence type="ECO:0000313" key="4">
    <source>
        <dbReference type="Proteomes" id="UP000007110"/>
    </source>
</evidence>
<dbReference type="Gene3D" id="1.10.150.50">
    <property type="entry name" value="Transcription Factor, Ets-1"/>
    <property type="match status" value="1"/>
</dbReference>
<accession>A0A7M7T314</accession>
<dbReference type="Pfam" id="PF00536">
    <property type="entry name" value="SAM_1"/>
    <property type="match status" value="1"/>
</dbReference>
<dbReference type="Proteomes" id="UP000007110">
    <property type="component" value="Unassembled WGS sequence"/>
</dbReference>
<dbReference type="RefSeq" id="XP_030850125.1">
    <property type="nucleotide sequence ID" value="XM_030994265.1"/>
</dbReference>
<dbReference type="PROSITE" id="PS50105">
    <property type="entry name" value="SAM_DOMAIN"/>
    <property type="match status" value="1"/>
</dbReference>
<organism evidence="3 4">
    <name type="scientific">Strongylocentrotus purpuratus</name>
    <name type="common">Purple sea urchin</name>
    <dbReference type="NCBI Taxonomy" id="7668"/>
    <lineage>
        <taxon>Eukaryota</taxon>
        <taxon>Metazoa</taxon>
        <taxon>Echinodermata</taxon>
        <taxon>Eleutherozoa</taxon>
        <taxon>Echinozoa</taxon>
        <taxon>Echinoidea</taxon>
        <taxon>Euechinoidea</taxon>
        <taxon>Echinacea</taxon>
        <taxon>Camarodonta</taxon>
        <taxon>Echinidea</taxon>
        <taxon>Strongylocentrotidae</taxon>
        <taxon>Strongylocentrotus</taxon>
    </lineage>
</organism>
<sequence length="221" mass="24186">MAEFDGNIVTEWLRSLDMMAYSQAFLDNGYDELETCKQIGPEDLDAIGVVNLEQRSDLLMAVDRLREEGGTAVYFTLVGPSSDDDDDGGNTVDELSTGRVPSVDWTGSDAGSADSRAPLVSRVGRTPSMESADANMGLGLGLVGLPHVYRDAPCLPNRGLYRERRTSADSRVLSNTPDILRKVSRSTILKSYSPCSQSHRFVVHKWHSSLIVSISTTLTWI</sequence>
<reference evidence="4" key="1">
    <citation type="submission" date="2015-02" db="EMBL/GenBank/DDBJ databases">
        <title>Genome sequencing for Strongylocentrotus purpuratus.</title>
        <authorList>
            <person name="Murali S."/>
            <person name="Liu Y."/>
            <person name="Vee V."/>
            <person name="English A."/>
            <person name="Wang M."/>
            <person name="Skinner E."/>
            <person name="Han Y."/>
            <person name="Muzny D.M."/>
            <person name="Worley K.C."/>
            <person name="Gibbs R.A."/>
        </authorList>
    </citation>
    <scope>NUCLEOTIDE SEQUENCE</scope>
</reference>
<dbReference type="AlphaFoldDB" id="A0A7M7T314"/>
<dbReference type="SUPFAM" id="SSF47769">
    <property type="entry name" value="SAM/Pointed domain"/>
    <property type="match status" value="1"/>
</dbReference>
<dbReference type="GO" id="GO:1902531">
    <property type="term" value="P:regulation of intracellular signal transduction"/>
    <property type="evidence" value="ECO:0000318"/>
    <property type="project" value="GO_Central"/>
</dbReference>
<feature type="domain" description="SAM" evidence="2">
    <location>
        <begin position="4"/>
        <end position="68"/>
    </location>
</feature>